<accession>A0A842HMN2</accession>
<evidence type="ECO:0000313" key="3">
    <source>
        <dbReference type="Proteomes" id="UP000545386"/>
    </source>
</evidence>
<dbReference type="AlphaFoldDB" id="A0A842HMN2"/>
<dbReference type="InterPro" id="IPR021333">
    <property type="entry name" value="DUF2946"/>
</dbReference>
<proteinExistence type="predicted"/>
<organism evidence="2 3">
    <name type="scientific">Pusillimonas minor</name>
    <dbReference type="NCBI Taxonomy" id="2697024"/>
    <lineage>
        <taxon>Bacteria</taxon>
        <taxon>Pseudomonadati</taxon>
        <taxon>Pseudomonadota</taxon>
        <taxon>Betaproteobacteria</taxon>
        <taxon>Burkholderiales</taxon>
        <taxon>Alcaligenaceae</taxon>
        <taxon>Pusillimonas</taxon>
    </lineage>
</organism>
<dbReference type="Proteomes" id="UP000545386">
    <property type="component" value="Unassembled WGS sequence"/>
</dbReference>
<dbReference type="Pfam" id="PF11162">
    <property type="entry name" value="DUF2946"/>
    <property type="match status" value="1"/>
</dbReference>
<gene>
    <name evidence="2" type="ORF">GTU67_06200</name>
</gene>
<sequence>MNAPVRRWTSWLLLLAFLNAMAVPVWAGASGNQAAARTVLMQLCHAGGSQLVEVEVENDSSDASSVAASVQDGFCLLCFYSATPPNTAAPSSWQPVAHTCTHWVVDDAPVPLAFLWSPARARAPPVIS</sequence>
<feature type="chain" id="PRO_5033046928" evidence="1">
    <location>
        <begin position="28"/>
        <end position="128"/>
    </location>
</feature>
<keyword evidence="3" id="KW-1185">Reference proteome</keyword>
<protein>
    <submittedName>
        <fullName evidence="2">DUF2946 family protein</fullName>
    </submittedName>
</protein>
<reference evidence="2 3" key="1">
    <citation type="submission" date="2020-08" db="EMBL/GenBank/DDBJ databases">
        <title>Paraeoetvoesia sp. YC-7-48 draft genome sequence.</title>
        <authorList>
            <person name="Yao L."/>
        </authorList>
    </citation>
    <scope>NUCLEOTIDE SEQUENCE [LARGE SCALE GENOMIC DNA]</scope>
    <source>
        <strain evidence="3">YC-7-48</strain>
    </source>
</reference>
<comment type="caution">
    <text evidence="2">The sequence shown here is derived from an EMBL/GenBank/DDBJ whole genome shotgun (WGS) entry which is preliminary data.</text>
</comment>
<evidence type="ECO:0000256" key="1">
    <source>
        <dbReference type="SAM" id="SignalP"/>
    </source>
</evidence>
<dbReference type="RefSeq" id="WP_185779227.1">
    <property type="nucleotide sequence ID" value="NZ_JACJUU010000003.1"/>
</dbReference>
<evidence type="ECO:0000313" key="2">
    <source>
        <dbReference type="EMBL" id="MBC2769506.1"/>
    </source>
</evidence>
<dbReference type="EMBL" id="JACJUU010000003">
    <property type="protein sequence ID" value="MBC2769506.1"/>
    <property type="molecule type" value="Genomic_DNA"/>
</dbReference>
<keyword evidence="1" id="KW-0732">Signal</keyword>
<name>A0A842HMN2_9BURK</name>
<feature type="signal peptide" evidence="1">
    <location>
        <begin position="1"/>
        <end position="27"/>
    </location>
</feature>